<name>A0ABU5CDJ0_9BACI</name>
<feature type="domain" description="Zinc-ribbon" evidence="2">
    <location>
        <begin position="4"/>
        <end position="26"/>
    </location>
</feature>
<feature type="transmembrane region" description="Helical" evidence="1">
    <location>
        <begin position="128"/>
        <end position="148"/>
    </location>
</feature>
<evidence type="ECO:0000313" key="4">
    <source>
        <dbReference type="Proteomes" id="UP001228376"/>
    </source>
</evidence>
<dbReference type="RefSeq" id="WP_306065813.1">
    <property type="nucleotide sequence ID" value="NZ_JAROCA020000001.1"/>
</dbReference>
<gene>
    <name evidence="3" type="ORF">P5G51_001960</name>
</gene>
<feature type="transmembrane region" description="Helical" evidence="1">
    <location>
        <begin position="103"/>
        <end position="122"/>
    </location>
</feature>
<reference evidence="3 4" key="1">
    <citation type="submission" date="2023-10" db="EMBL/GenBank/DDBJ databases">
        <title>179-bfca-hs.</title>
        <authorList>
            <person name="Miliotis G."/>
            <person name="Sengupta P."/>
            <person name="Hameed A."/>
            <person name="Chuvochina M."/>
            <person name="Mcdonagh F."/>
            <person name="Simpson A.C."/>
            <person name="Singh N.K."/>
            <person name="Rekha P.D."/>
            <person name="Raman K."/>
            <person name="Hugenholtz P."/>
            <person name="Venkateswaran K."/>
        </authorList>
    </citation>
    <scope>NUCLEOTIDE SEQUENCE [LARGE SCALE GENOMIC DNA]</scope>
    <source>
        <strain evidence="3 4">179-BFC-A-HS</strain>
    </source>
</reference>
<keyword evidence="1" id="KW-0812">Transmembrane</keyword>
<dbReference type="InterPro" id="IPR026870">
    <property type="entry name" value="Zinc_ribbon_dom"/>
</dbReference>
<feature type="transmembrane region" description="Helical" evidence="1">
    <location>
        <begin position="79"/>
        <end position="96"/>
    </location>
</feature>
<dbReference type="Pfam" id="PF10947">
    <property type="entry name" value="DUF2628"/>
    <property type="match status" value="1"/>
</dbReference>
<feature type="transmembrane region" description="Helical" evidence="1">
    <location>
        <begin position="183"/>
        <end position="202"/>
    </location>
</feature>
<keyword evidence="4" id="KW-1185">Reference proteome</keyword>
<sequence length="314" mass="35660">MILYCSNCGYKLPDNVNFCPNCGTALSAEMKSMLATPQENVPIVTSENPKQDMTDELVNFIGPNAVYYMRCWKEQDAKHMPINFAALFLSFFWLGYRKMYKPILIAAAYYLLMMLIASWGNYTFTSPFIFDPLSILFTLVVHVIVACFGNQWYERHVMDHIAHISNSNLPKSQKLALYQAKGGVGFAGVILAGLILLIMFNVPPHYFSAESDEINTIRYGALDIQPELEIDSVFRDVFDNGSWNLHDRYGETSIISFDGSLVEDGKSHDVSIQFYTVNHSKRFELATIIVDGDELDSASAASFLDYIFERYQDR</sequence>
<comment type="caution">
    <text evidence="3">The sequence shown here is derived from an EMBL/GenBank/DDBJ whole genome shotgun (WGS) entry which is preliminary data.</text>
</comment>
<organism evidence="3 4">
    <name type="scientific">Tigheibacillus jepli</name>
    <dbReference type="NCBI Taxonomy" id="3035914"/>
    <lineage>
        <taxon>Bacteria</taxon>
        <taxon>Bacillati</taxon>
        <taxon>Bacillota</taxon>
        <taxon>Bacilli</taxon>
        <taxon>Bacillales</taxon>
        <taxon>Bacillaceae</taxon>
        <taxon>Tigheibacillus</taxon>
    </lineage>
</organism>
<dbReference type="Pfam" id="PF13240">
    <property type="entry name" value="Zn_Ribbon_1"/>
    <property type="match status" value="1"/>
</dbReference>
<accession>A0ABU5CDJ0</accession>
<keyword evidence="1" id="KW-0472">Membrane</keyword>
<dbReference type="InterPro" id="IPR024399">
    <property type="entry name" value="DUF2628"/>
</dbReference>
<dbReference type="EMBL" id="JAROCA020000001">
    <property type="protein sequence ID" value="MDY0404341.1"/>
    <property type="molecule type" value="Genomic_DNA"/>
</dbReference>
<dbReference type="Proteomes" id="UP001228376">
    <property type="component" value="Unassembled WGS sequence"/>
</dbReference>
<evidence type="ECO:0000259" key="2">
    <source>
        <dbReference type="Pfam" id="PF13240"/>
    </source>
</evidence>
<proteinExistence type="predicted"/>
<evidence type="ECO:0000313" key="3">
    <source>
        <dbReference type="EMBL" id="MDY0404341.1"/>
    </source>
</evidence>
<keyword evidence="1" id="KW-1133">Transmembrane helix</keyword>
<evidence type="ECO:0000256" key="1">
    <source>
        <dbReference type="SAM" id="Phobius"/>
    </source>
</evidence>
<protein>
    <submittedName>
        <fullName evidence="3">Zinc-ribbon domain-containing protein</fullName>
    </submittedName>
</protein>